<gene>
    <name evidence="1" type="ORF">LMG1861_05298</name>
</gene>
<organism evidence="1 2">
    <name type="scientific">Achromobacter piechaudii</name>
    <dbReference type="NCBI Taxonomy" id="72556"/>
    <lineage>
        <taxon>Bacteria</taxon>
        <taxon>Pseudomonadati</taxon>
        <taxon>Pseudomonadota</taxon>
        <taxon>Betaproteobacteria</taxon>
        <taxon>Burkholderiales</taxon>
        <taxon>Alcaligenaceae</taxon>
        <taxon>Achromobacter</taxon>
    </lineage>
</organism>
<sequence length="235" mass="24155">MRAQASWLALPPEPWKNGGGVTRTVSVDAVQQPPRWRVSVADIDRAGPYSRYAGYDRVSVVLTGGGVALRAGDVSVCLAPGVATAFTGDAAFDCRLTDGPVRVLNLFVLRGAARASVTCIGAPQDPKLALEGSQHTRQPDSPPAPQLATQPVLLAGNLTSDGATTQTLRIAIAIQAGRLNVAPGADDMLLAAGDYAIGLCADDAAPIRYIATTPPRPGGLAAVLLDVVVTAPAFP</sequence>
<dbReference type="InterPro" id="IPR010282">
    <property type="entry name" value="Uncharacterised_HutD/Ves"/>
</dbReference>
<dbReference type="RefSeq" id="WP_175129931.1">
    <property type="nucleotide sequence ID" value="NZ_CADILD010000004.1"/>
</dbReference>
<dbReference type="EMBL" id="CADILD010000004">
    <property type="protein sequence ID" value="CAB3919516.1"/>
    <property type="molecule type" value="Genomic_DNA"/>
</dbReference>
<dbReference type="SUPFAM" id="SSF51182">
    <property type="entry name" value="RmlC-like cupins"/>
    <property type="match status" value="1"/>
</dbReference>
<evidence type="ECO:0000313" key="2">
    <source>
        <dbReference type="Proteomes" id="UP000494105"/>
    </source>
</evidence>
<dbReference type="AlphaFoldDB" id="A0A6S7EU74"/>
<evidence type="ECO:0000313" key="1">
    <source>
        <dbReference type="EMBL" id="CAB3919516.1"/>
    </source>
</evidence>
<protein>
    <recommendedName>
        <fullName evidence="3">Protein Ves</fullName>
    </recommendedName>
</protein>
<dbReference type="Proteomes" id="UP000494105">
    <property type="component" value="Unassembled WGS sequence"/>
</dbReference>
<dbReference type="PANTHER" id="PTHR37943">
    <property type="entry name" value="PROTEIN VES"/>
    <property type="match status" value="1"/>
</dbReference>
<reference evidence="1 2" key="1">
    <citation type="submission" date="2020-04" db="EMBL/GenBank/DDBJ databases">
        <authorList>
            <person name="De Canck E."/>
        </authorList>
    </citation>
    <scope>NUCLEOTIDE SEQUENCE [LARGE SCALE GENOMIC DNA]</scope>
    <source>
        <strain evidence="1 2">LMG 1861</strain>
    </source>
</reference>
<accession>A0A6S7EU74</accession>
<dbReference type="Gene3D" id="2.60.120.10">
    <property type="entry name" value="Jelly Rolls"/>
    <property type="match status" value="1"/>
</dbReference>
<dbReference type="Pfam" id="PF05962">
    <property type="entry name" value="HutD"/>
    <property type="match status" value="1"/>
</dbReference>
<evidence type="ECO:0008006" key="3">
    <source>
        <dbReference type="Google" id="ProtNLM"/>
    </source>
</evidence>
<dbReference type="InterPro" id="IPR014710">
    <property type="entry name" value="RmlC-like_jellyroll"/>
</dbReference>
<dbReference type="PANTHER" id="PTHR37943:SF1">
    <property type="entry name" value="PROTEIN VES"/>
    <property type="match status" value="1"/>
</dbReference>
<dbReference type="InterPro" id="IPR011051">
    <property type="entry name" value="RmlC_Cupin_sf"/>
</dbReference>
<proteinExistence type="predicted"/>
<name>A0A6S7EU74_9BURK</name>